<dbReference type="InterPro" id="IPR025388">
    <property type="entry name" value="Alginate_export_dom"/>
</dbReference>
<evidence type="ECO:0000313" key="3">
    <source>
        <dbReference type="Proteomes" id="UP001259492"/>
    </source>
</evidence>
<dbReference type="EMBL" id="JAVRIA010000004">
    <property type="protein sequence ID" value="MDT0558856.1"/>
    <property type="molecule type" value="Genomic_DNA"/>
</dbReference>
<proteinExistence type="predicted"/>
<name>A0ABU2YL49_9FLAO</name>
<keyword evidence="3" id="KW-1185">Reference proteome</keyword>
<evidence type="ECO:0000259" key="1">
    <source>
        <dbReference type="Pfam" id="PF13372"/>
    </source>
</evidence>
<dbReference type="Gene3D" id="2.40.160.100">
    <property type="match status" value="1"/>
</dbReference>
<organism evidence="2 3">
    <name type="scientific">Microcosmobacter mediterraneus</name>
    <dbReference type="NCBI Taxonomy" id="3075607"/>
    <lineage>
        <taxon>Bacteria</taxon>
        <taxon>Pseudomonadati</taxon>
        <taxon>Bacteroidota</taxon>
        <taxon>Flavobacteriia</taxon>
        <taxon>Flavobacteriales</taxon>
        <taxon>Flavobacteriaceae</taxon>
        <taxon>Microcosmobacter</taxon>
    </lineage>
</organism>
<protein>
    <submittedName>
        <fullName evidence="2">Alginate export family protein</fullName>
    </submittedName>
</protein>
<reference evidence="2 3" key="1">
    <citation type="submission" date="2023-09" db="EMBL/GenBank/DDBJ databases">
        <authorList>
            <person name="Rey-Velasco X."/>
        </authorList>
    </citation>
    <scope>NUCLEOTIDE SEQUENCE [LARGE SCALE GENOMIC DNA]</scope>
    <source>
        <strain evidence="2 3">W332</strain>
    </source>
</reference>
<dbReference type="InterPro" id="IPR053728">
    <property type="entry name" value="Alginate_Permeability_Chnl"/>
</dbReference>
<sequence>MRHIIIIVSIFLITPMLNAQEIELKKKELPIYSLFRATENYEYLKGDNNAFESDVFDPIKFIPLNEKEDIYLSFGGQIRPRFEHYSNRFWEETVDQDFYSQRLAFHTDLHLGKNFRVYTELYHGYTSHEREFVENDEIDIHQAFLQIDIPFQSESSLSFILGRQELAYGSARLVGFREGPNIRRTFDATRAVFKSGKTNIQAFYTREVSPTIFAFDNRFTLFDGDANNPKFWGVYSQFKIKGFNGMNELYYLGFENPFSAFSDVSGKENRHSIGLRRFGQIGKRFTYNTEIIYQFGEINNTTISAFNLEGDWHYKLINTAWLWNPGLKLEYTSGDKNLNDNKLNTFNPMFVNPAYYSLAATITPINLISIHPSVSATPTEKLKLYGEWGIFWRASKNDGLYRPPRFVNRPANGIEDRNLGSQLGFKASYEFNRHLSLDLDMSYFIAGDFQKTSGSGDDIFHFAPTISYKF</sequence>
<dbReference type="RefSeq" id="WP_311427621.1">
    <property type="nucleotide sequence ID" value="NZ_JAVRIA010000004.1"/>
</dbReference>
<dbReference type="Pfam" id="PF13372">
    <property type="entry name" value="Alginate_exp"/>
    <property type="match status" value="1"/>
</dbReference>
<dbReference type="SUPFAM" id="SSF56935">
    <property type="entry name" value="Porins"/>
    <property type="match status" value="1"/>
</dbReference>
<evidence type="ECO:0000313" key="2">
    <source>
        <dbReference type="EMBL" id="MDT0558856.1"/>
    </source>
</evidence>
<dbReference type="Proteomes" id="UP001259492">
    <property type="component" value="Unassembled WGS sequence"/>
</dbReference>
<feature type="domain" description="Alginate export" evidence="1">
    <location>
        <begin position="71"/>
        <end position="454"/>
    </location>
</feature>
<comment type="caution">
    <text evidence="2">The sequence shown here is derived from an EMBL/GenBank/DDBJ whole genome shotgun (WGS) entry which is preliminary data.</text>
</comment>
<accession>A0ABU2YL49</accession>
<gene>
    <name evidence="2" type="ORF">RM697_09360</name>
</gene>